<dbReference type="Gene3D" id="2.40.420.20">
    <property type="match status" value="1"/>
</dbReference>
<dbReference type="KEGG" id="tco:Theco_2280"/>
<proteinExistence type="predicted"/>
<protein>
    <submittedName>
        <fullName evidence="4">Uncharacterized protein</fullName>
    </submittedName>
</protein>
<organism evidence="4 5">
    <name type="scientific">Thermobacillus composti (strain DSM 18247 / JCM 13945 / KWC4)</name>
    <dbReference type="NCBI Taxonomy" id="717605"/>
    <lineage>
        <taxon>Bacteria</taxon>
        <taxon>Bacillati</taxon>
        <taxon>Bacillota</taxon>
        <taxon>Bacilli</taxon>
        <taxon>Bacillales</taxon>
        <taxon>Paenibacillaceae</taxon>
        <taxon>Thermobacillus</taxon>
    </lineage>
</organism>
<dbReference type="Gene3D" id="2.40.50.100">
    <property type="match status" value="1"/>
</dbReference>
<keyword evidence="2 3" id="KW-0175">Coiled coil</keyword>
<gene>
    <name evidence="4" type="ordered locus">Theco_2280</name>
</gene>
<dbReference type="PANTHER" id="PTHR32347:SF23">
    <property type="entry name" value="BLL5650 PROTEIN"/>
    <property type="match status" value="1"/>
</dbReference>
<dbReference type="PANTHER" id="PTHR32347">
    <property type="entry name" value="EFFLUX SYSTEM COMPONENT YKNX-RELATED"/>
    <property type="match status" value="1"/>
</dbReference>
<accession>L0EDQ6</accession>
<dbReference type="eggNOG" id="COG0845">
    <property type="taxonomic scope" value="Bacteria"/>
</dbReference>
<dbReference type="SUPFAM" id="SSF111369">
    <property type="entry name" value="HlyD-like secretion proteins"/>
    <property type="match status" value="1"/>
</dbReference>
<name>L0EDQ6_THECK</name>
<keyword evidence="5" id="KW-1185">Reference proteome</keyword>
<evidence type="ECO:0000313" key="4">
    <source>
        <dbReference type="EMBL" id="AGA58393.1"/>
    </source>
</evidence>
<evidence type="ECO:0000256" key="2">
    <source>
        <dbReference type="ARBA" id="ARBA00023054"/>
    </source>
</evidence>
<comment type="subcellular location">
    <subcellularLocation>
        <location evidence="1">Cell envelope</location>
    </subcellularLocation>
</comment>
<dbReference type="InterPro" id="IPR050465">
    <property type="entry name" value="UPF0194_transport"/>
</dbReference>
<dbReference type="AlphaFoldDB" id="L0EDQ6"/>
<dbReference type="EMBL" id="CP003255">
    <property type="protein sequence ID" value="AGA58393.1"/>
    <property type="molecule type" value="Genomic_DNA"/>
</dbReference>
<dbReference type="OrthoDB" id="1817080at2"/>
<reference evidence="5" key="1">
    <citation type="submission" date="2012-01" db="EMBL/GenBank/DDBJ databases">
        <title>Complete sequence of chromosome of Thermobacillus composti KWC4.</title>
        <authorList>
            <person name="Lucas S."/>
            <person name="Han J."/>
            <person name="Lapidus A."/>
            <person name="Cheng J.-F."/>
            <person name="Goodwin L."/>
            <person name="Pitluck S."/>
            <person name="Peters L."/>
            <person name="Ovchinnikova G."/>
            <person name="Teshima H."/>
            <person name="Detter J.C."/>
            <person name="Han C."/>
            <person name="Tapia R."/>
            <person name="Land M."/>
            <person name="Hauser L."/>
            <person name="Kyrpides N."/>
            <person name="Ivanova N."/>
            <person name="Pagani I."/>
            <person name="Anderson I."/>
            <person name="Woyke T."/>
        </authorList>
    </citation>
    <scope>NUCLEOTIDE SEQUENCE [LARGE SCALE GENOMIC DNA]</scope>
    <source>
        <strain evidence="5">DSM 18247 / JCM 13945 / KWC4</strain>
    </source>
</reference>
<dbReference type="RefSeq" id="WP_015255137.1">
    <property type="nucleotide sequence ID" value="NC_019897.1"/>
</dbReference>
<evidence type="ECO:0000256" key="1">
    <source>
        <dbReference type="ARBA" id="ARBA00004196"/>
    </source>
</evidence>
<dbReference type="Proteomes" id="UP000010795">
    <property type="component" value="Chromosome"/>
</dbReference>
<evidence type="ECO:0000256" key="3">
    <source>
        <dbReference type="SAM" id="Coils"/>
    </source>
</evidence>
<evidence type="ECO:0000313" key="5">
    <source>
        <dbReference type="Proteomes" id="UP000010795"/>
    </source>
</evidence>
<sequence length="344" mass="37555">MNWNASTGAKLRPAALAGLLAAGAALGGCSLLPKDPEPLKPPLVKPAQAEIRTVEASLGTIVRQVTGSGTFVPTEVQYYQFKEGGVLETVHVRAGQEVKRGDLLVTLENKGIDIELLQRELEYEKKKLAFEEALKSGNEREANIARIEFEIARRQFDQTKEKAENAVLKAEREGIVSYATDLQPGDYVDGGRVLAAVASPAGMRLALQTAANPVLADIRIGMEAEVTYKGRIYTGTVTQTPSTAPPTDDDRLREEYARTLYIELDELPEDASFGSIADVKIVAARRDNVVVVPKGAVRTYFGRTFVQVLDGERRREVDVETGIENATEYEIVQGVEPGMLLILQ</sequence>
<dbReference type="HOGENOM" id="CLU_018816_3_0_9"/>
<dbReference type="Gene3D" id="1.10.287.470">
    <property type="entry name" value="Helix hairpin bin"/>
    <property type="match status" value="1"/>
</dbReference>
<feature type="coiled-coil region" evidence="3">
    <location>
        <begin position="114"/>
        <end position="173"/>
    </location>
</feature>
<dbReference type="STRING" id="717605.Theco_2280"/>
<dbReference type="GO" id="GO:0030313">
    <property type="term" value="C:cell envelope"/>
    <property type="evidence" value="ECO:0007669"/>
    <property type="project" value="UniProtKB-SubCell"/>
</dbReference>